<dbReference type="GO" id="GO:0003700">
    <property type="term" value="F:DNA-binding transcription factor activity"/>
    <property type="evidence" value="ECO:0007669"/>
    <property type="project" value="InterPro"/>
</dbReference>
<protein>
    <submittedName>
        <fullName evidence="5">GntR family transcriptional regulator</fullName>
    </submittedName>
</protein>
<keyword evidence="2" id="KW-0238">DNA-binding</keyword>
<evidence type="ECO:0000256" key="2">
    <source>
        <dbReference type="ARBA" id="ARBA00023125"/>
    </source>
</evidence>
<keyword evidence="6" id="KW-1185">Reference proteome</keyword>
<evidence type="ECO:0000313" key="6">
    <source>
        <dbReference type="Proteomes" id="UP000310263"/>
    </source>
</evidence>
<evidence type="ECO:0000259" key="4">
    <source>
        <dbReference type="PROSITE" id="PS50949"/>
    </source>
</evidence>
<dbReference type="EMBL" id="SRYE01000005">
    <property type="protein sequence ID" value="TGY61344.1"/>
    <property type="molecule type" value="Genomic_DNA"/>
</dbReference>
<evidence type="ECO:0000313" key="5">
    <source>
        <dbReference type="EMBL" id="TGY61344.1"/>
    </source>
</evidence>
<dbReference type="InterPro" id="IPR011663">
    <property type="entry name" value="UTRA"/>
</dbReference>
<dbReference type="SUPFAM" id="SSF64288">
    <property type="entry name" value="Chorismate lyase-like"/>
    <property type="match status" value="1"/>
</dbReference>
<dbReference type="AlphaFoldDB" id="A0A4S2F2D3"/>
<dbReference type="InterPro" id="IPR028978">
    <property type="entry name" value="Chorismate_lyase_/UTRA_dom_sf"/>
</dbReference>
<dbReference type="SMART" id="SM00345">
    <property type="entry name" value="HTH_GNTR"/>
    <property type="match status" value="1"/>
</dbReference>
<dbReference type="InterPro" id="IPR050679">
    <property type="entry name" value="Bact_HTH_transcr_reg"/>
</dbReference>
<dbReference type="GO" id="GO:0045892">
    <property type="term" value="P:negative regulation of DNA-templated transcription"/>
    <property type="evidence" value="ECO:0007669"/>
    <property type="project" value="TreeGrafter"/>
</dbReference>
<dbReference type="Proteomes" id="UP000310263">
    <property type="component" value="Unassembled WGS sequence"/>
</dbReference>
<sequence>MGAGMLVTKDDLDYGSKVPLYRQLADALSKAIEVGLADGTLQPGDPLPTEMELCEALDLSRSTVRKAYNELIEWKSVTRRAGQGTFVKRRRIHRSFEGAPSFHSEMRALGYEPSSKILSIKKVRPTTFQMAGLGLSIPEPVWDIVRADYADGIPLCVANVAVPVELMPELDSETAGRSFYEMFSEAMEDAGTSLERIHEAYGVASLPEWVAEVLGIDAGAPCFRIQRTTYDAEGRAWESAVRYETGENTRFDIDIRPDEVSYSHRY</sequence>
<evidence type="ECO:0000256" key="1">
    <source>
        <dbReference type="ARBA" id="ARBA00023015"/>
    </source>
</evidence>
<reference evidence="5 6" key="1">
    <citation type="submission" date="2019-04" db="EMBL/GenBank/DDBJ databases">
        <title>Microbes associate with the intestines of laboratory mice.</title>
        <authorList>
            <person name="Navarre W."/>
            <person name="Wong E."/>
            <person name="Huang K."/>
            <person name="Tropini C."/>
            <person name="Ng K."/>
            <person name="Yu B."/>
        </authorList>
    </citation>
    <scope>NUCLEOTIDE SEQUENCE [LARGE SCALE GENOMIC DNA]</scope>
    <source>
        <strain evidence="5 6">NM07_P-09</strain>
    </source>
</reference>
<dbReference type="InterPro" id="IPR000524">
    <property type="entry name" value="Tscrpt_reg_HTH_GntR"/>
</dbReference>
<gene>
    <name evidence="5" type="ORF">E5334_07995</name>
</gene>
<comment type="caution">
    <text evidence="5">The sequence shown here is derived from an EMBL/GenBank/DDBJ whole genome shotgun (WGS) entry which is preliminary data.</text>
</comment>
<keyword evidence="3" id="KW-0804">Transcription</keyword>
<dbReference type="SMART" id="SM00866">
    <property type="entry name" value="UTRA"/>
    <property type="match status" value="1"/>
</dbReference>
<dbReference type="CDD" id="cd07377">
    <property type="entry name" value="WHTH_GntR"/>
    <property type="match status" value="1"/>
</dbReference>
<dbReference type="InterPro" id="IPR036390">
    <property type="entry name" value="WH_DNA-bd_sf"/>
</dbReference>
<feature type="domain" description="HTH gntR-type" evidence="4">
    <location>
        <begin position="18"/>
        <end position="90"/>
    </location>
</feature>
<dbReference type="SUPFAM" id="SSF46785">
    <property type="entry name" value="Winged helix' DNA-binding domain"/>
    <property type="match status" value="1"/>
</dbReference>
<dbReference type="Pfam" id="PF07702">
    <property type="entry name" value="UTRA"/>
    <property type="match status" value="1"/>
</dbReference>
<dbReference type="Gene3D" id="1.10.10.10">
    <property type="entry name" value="Winged helix-like DNA-binding domain superfamily/Winged helix DNA-binding domain"/>
    <property type="match status" value="1"/>
</dbReference>
<organism evidence="5 6">
    <name type="scientific">Muricaecibacterium torontonense</name>
    <dbReference type="NCBI Taxonomy" id="3032871"/>
    <lineage>
        <taxon>Bacteria</taxon>
        <taxon>Bacillati</taxon>
        <taxon>Actinomycetota</taxon>
        <taxon>Coriobacteriia</taxon>
        <taxon>Coriobacteriales</taxon>
        <taxon>Atopobiaceae</taxon>
        <taxon>Muricaecibacterium</taxon>
    </lineage>
</organism>
<name>A0A4S2F2D3_9ACTN</name>
<dbReference type="PROSITE" id="PS50949">
    <property type="entry name" value="HTH_GNTR"/>
    <property type="match status" value="1"/>
</dbReference>
<keyword evidence="1" id="KW-0805">Transcription regulation</keyword>
<dbReference type="GO" id="GO:0003677">
    <property type="term" value="F:DNA binding"/>
    <property type="evidence" value="ECO:0007669"/>
    <property type="project" value="UniProtKB-KW"/>
</dbReference>
<dbReference type="Gene3D" id="3.40.1410.10">
    <property type="entry name" value="Chorismate lyase-like"/>
    <property type="match status" value="1"/>
</dbReference>
<proteinExistence type="predicted"/>
<dbReference type="PANTHER" id="PTHR44846">
    <property type="entry name" value="MANNOSYL-D-GLYCERATE TRANSPORT/METABOLISM SYSTEM REPRESSOR MNGR-RELATED"/>
    <property type="match status" value="1"/>
</dbReference>
<accession>A0A4S2F2D3</accession>
<dbReference type="OrthoDB" id="8584262at2"/>
<dbReference type="PANTHER" id="PTHR44846:SF1">
    <property type="entry name" value="MANNOSYL-D-GLYCERATE TRANSPORT_METABOLISM SYSTEM REPRESSOR MNGR-RELATED"/>
    <property type="match status" value="1"/>
</dbReference>
<evidence type="ECO:0000256" key="3">
    <source>
        <dbReference type="ARBA" id="ARBA00023163"/>
    </source>
</evidence>
<dbReference type="Pfam" id="PF00392">
    <property type="entry name" value="GntR"/>
    <property type="match status" value="1"/>
</dbReference>
<dbReference type="InterPro" id="IPR036388">
    <property type="entry name" value="WH-like_DNA-bd_sf"/>
</dbReference>